<sequence>ISKILDELRYDNYYETQEEKGTVEFDRFLRLLINHRSSNENDAQIKIENSFGKIAELLKDETDEENGDEPQTVDTAKLVNLLLTQGEAMSEAELADDLATLLEVQGKDLADFDLPDKLTLNDLYAKLLQIAVKPEEQRVGKTTKADRETNTVDA</sequence>
<dbReference type="EMBL" id="JBJKFK010000720">
    <property type="protein sequence ID" value="KAL3315567.1"/>
    <property type="molecule type" value="Genomic_DNA"/>
</dbReference>
<accession>A0ABD2Q8Q1</accession>
<keyword evidence="2" id="KW-1185">Reference proteome</keyword>
<gene>
    <name evidence="1" type="ORF">Ciccas_005801</name>
</gene>
<evidence type="ECO:0000313" key="1">
    <source>
        <dbReference type="EMBL" id="KAL3315567.1"/>
    </source>
</evidence>
<comment type="caution">
    <text evidence="1">The sequence shown here is derived from an EMBL/GenBank/DDBJ whole genome shotgun (WGS) entry which is preliminary data.</text>
</comment>
<reference evidence="1 2" key="1">
    <citation type="submission" date="2024-11" db="EMBL/GenBank/DDBJ databases">
        <title>Adaptive evolution of stress response genes in parasites aligns with host niche diversity.</title>
        <authorList>
            <person name="Hahn C."/>
            <person name="Resl P."/>
        </authorList>
    </citation>
    <scope>NUCLEOTIDE SEQUENCE [LARGE SCALE GENOMIC DNA]</scope>
    <source>
        <strain evidence="1">EGGRZ-B1_66</strain>
        <tissue evidence="1">Body</tissue>
    </source>
</reference>
<name>A0ABD2Q8Q1_9PLAT</name>
<dbReference type="Proteomes" id="UP001626550">
    <property type="component" value="Unassembled WGS sequence"/>
</dbReference>
<organism evidence="1 2">
    <name type="scientific">Cichlidogyrus casuarinus</name>
    <dbReference type="NCBI Taxonomy" id="1844966"/>
    <lineage>
        <taxon>Eukaryota</taxon>
        <taxon>Metazoa</taxon>
        <taxon>Spiralia</taxon>
        <taxon>Lophotrochozoa</taxon>
        <taxon>Platyhelminthes</taxon>
        <taxon>Monogenea</taxon>
        <taxon>Monopisthocotylea</taxon>
        <taxon>Dactylogyridea</taxon>
        <taxon>Ancyrocephalidae</taxon>
        <taxon>Cichlidogyrus</taxon>
    </lineage>
</organism>
<proteinExistence type="predicted"/>
<feature type="non-terminal residue" evidence="1">
    <location>
        <position position="1"/>
    </location>
</feature>
<dbReference type="AlphaFoldDB" id="A0ABD2Q8Q1"/>
<evidence type="ECO:0000313" key="2">
    <source>
        <dbReference type="Proteomes" id="UP001626550"/>
    </source>
</evidence>
<protein>
    <submittedName>
        <fullName evidence="1">Uncharacterized protein</fullName>
    </submittedName>
</protein>